<comment type="subunit">
    <text evidence="3">Interacts with RIP1.</text>
</comment>
<accession>A0A2C5ZBG4</accession>
<evidence type="ECO:0000256" key="1">
    <source>
        <dbReference type="ARBA" id="ARBA00004305"/>
    </source>
</evidence>
<dbReference type="PANTHER" id="PTHR46749">
    <property type="entry name" value="COMPLEX III ASSEMBLY FACTOR LYRM7"/>
    <property type="match status" value="1"/>
</dbReference>
<evidence type="ECO:0000256" key="8">
    <source>
        <dbReference type="ARBA" id="ARBA00025268"/>
    </source>
</evidence>
<sequence length="107" mass="11694">MALAAYRSVLRAARLAFQGDAPLLTQAQNQARAQFQQGAQLDAASRDAETCIQHAHDVAKILRENVVQGRKADGQENTYKLRIHEFTERGDNDSIQSKECGRGAGGL</sequence>
<dbReference type="AlphaFoldDB" id="A0A2C5ZBG4"/>
<proteinExistence type="inferred from homology"/>
<comment type="similarity">
    <text evidence="2">Belongs to the complex I LYR family. MZM1 subfamily.</text>
</comment>
<organism evidence="9 10">
    <name type="scientific">Ophiocordyceps australis</name>
    <dbReference type="NCBI Taxonomy" id="1399860"/>
    <lineage>
        <taxon>Eukaryota</taxon>
        <taxon>Fungi</taxon>
        <taxon>Dikarya</taxon>
        <taxon>Ascomycota</taxon>
        <taxon>Pezizomycotina</taxon>
        <taxon>Sordariomycetes</taxon>
        <taxon>Hypocreomycetidae</taxon>
        <taxon>Hypocreales</taxon>
        <taxon>Ophiocordycipitaceae</taxon>
        <taxon>Ophiocordyceps</taxon>
    </lineage>
</organism>
<evidence type="ECO:0000256" key="6">
    <source>
        <dbReference type="ARBA" id="ARBA00023128"/>
    </source>
</evidence>
<evidence type="ECO:0000313" key="9">
    <source>
        <dbReference type="EMBL" id="PHH77052.1"/>
    </source>
</evidence>
<evidence type="ECO:0000256" key="7">
    <source>
        <dbReference type="ARBA" id="ARBA00023186"/>
    </source>
</evidence>
<comment type="function">
    <text evidence="8">Assembly factor required for Rieske Fe-S protein RIP1 incorporation into the cytochrome b-c1 (CIII) complex. Functions as a chaperone, binding to this subunit within the mitochondrial matrix and stabilizing it prior to its translocation and insertion into the late CIII dimeric intermediate within the mitochondrial inner membrane. Modulates the mitochondrial matrix zinc pool.</text>
</comment>
<evidence type="ECO:0000256" key="3">
    <source>
        <dbReference type="ARBA" id="ARBA00011589"/>
    </source>
</evidence>
<keyword evidence="5" id="KW-0809">Transit peptide</keyword>
<dbReference type="GO" id="GO:0034551">
    <property type="term" value="P:mitochondrial respiratory chain complex III assembly"/>
    <property type="evidence" value="ECO:0007669"/>
    <property type="project" value="InterPro"/>
</dbReference>
<comment type="caution">
    <text evidence="9">The sequence shown here is derived from an EMBL/GenBank/DDBJ whole genome shotgun (WGS) entry which is preliminary data.</text>
</comment>
<evidence type="ECO:0000256" key="5">
    <source>
        <dbReference type="ARBA" id="ARBA00022946"/>
    </source>
</evidence>
<dbReference type="PANTHER" id="PTHR46749:SF1">
    <property type="entry name" value="COMPLEX III ASSEMBLY FACTOR LYRM7"/>
    <property type="match status" value="1"/>
</dbReference>
<gene>
    <name evidence="9" type="ORF">CDD82_3680</name>
</gene>
<evidence type="ECO:0000256" key="2">
    <source>
        <dbReference type="ARBA" id="ARBA00009949"/>
    </source>
</evidence>
<protein>
    <recommendedName>
        <fullName evidence="4">Mitochondrial zinc maintenance protein 1, mitochondrial</fullName>
    </recommendedName>
</protein>
<dbReference type="Proteomes" id="UP000224854">
    <property type="component" value="Unassembled WGS sequence"/>
</dbReference>
<name>A0A2C5ZBG4_9HYPO</name>
<evidence type="ECO:0000256" key="4">
    <source>
        <dbReference type="ARBA" id="ARBA00015108"/>
    </source>
</evidence>
<reference evidence="9 10" key="1">
    <citation type="submission" date="2017-06" db="EMBL/GenBank/DDBJ databases">
        <title>Ant-infecting Ophiocordyceps genomes reveal a high diversity of potential behavioral manipulation genes and a possible major role for enterotoxins.</title>
        <authorList>
            <person name="De Bekker C."/>
            <person name="Evans H.C."/>
            <person name="Brachmann A."/>
            <person name="Hughes D.P."/>
        </authorList>
    </citation>
    <scope>NUCLEOTIDE SEQUENCE [LARGE SCALE GENOMIC DNA]</scope>
    <source>
        <strain evidence="9 10">1348a</strain>
    </source>
</reference>
<keyword evidence="7" id="KW-0143">Chaperone</keyword>
<dbReference type="GO" id="GO:0005759">
    <property type="term" value="C:mitochondrial matrix"/>
    <property type="evidence" value="ECO:0007669"/>
    <property type="project" value="UniProtKB-SubCell"/>
</dbReference>
<dbReference type="InterPro" id="IPR045298">
    <property type="entry name" value="Complex1_LYR_LYRM7"/>
</dbReference>
<keyword evidence="6" id="KW-0496">Mitochondrion</keyword>
<dbReference type="OrthoDB" id="529194at2759"/>
<dbReference type="InterPro" id="IPR050435">
    <property type="entry name" value="MZM1/LYRM7"/>
</dbReference>
<evidence type="ECO:0000313" key="10">
    <source>
        <dbReference type="Proteomes" id="UP000224854"/>
    </source>
</evidence>
<keyword evidence="10" id="KW-1185">Reference proteome</keyword>
<comment type="subcellular location">
    <subcellularLocation>
        <location evidence="1">Mitochondrion matrix</location>
    </subcellularLocation>
</comment>
<dbReference type="EMBL" id="NJEU01000287">
    <property type="protein sequence ID" value="PHH77052.1"/>
    <property type="molecule type" value="Genomic_DNA"/>
</dbReference>
<dbReference type="GO" id="GO:0044183">
    <property type="term" value="F:protein folding chaperone"/>
    <property type="evidence" value="ECO:0007669"/>
    <property type="project" value="TreeGrafter"/>
</dbReference>
<dbReference type="CDD" id="cd20267">
    <property type="entry name" value="Complex1_LYR_LYRM7"/>
    <property type="match status" value="1"/>
</dbReference>